<dbReference type="RefSeq" id="WP_101194105.1">
    <property type="nucleotide sequence ID" value="NZ_JAYRKZ010000001.1"/>
</dbReference>
<name>A0A2I0CMM2_9PSED</name>
<feature type="signal peptide" evidence="1">
    <location>
        <begin position="1"/>
        <end position="22"/>
    </location>
</feature>
<evidence type="ECO:0000313" key="3">
    <source>
        <dbReference type="Proteomes" id="UP000242861"/>
    </source>
</evidence>
<accession>A0A2I0CMM2</accession>
<dbReference type="InterPro" id="IPR029045">
    <property type="entry name" value="ClpP/crotonase-like_dom_sf"/>
</dbReference>
<evidence type="ECO:0008006" key="4">
    <source>
        <dbReference type="Google" id="ProtNLM"/>
    </source>
</evidence>
<organism evidence="2 3">
    <name type="scientific">Pseudomonas fluvialis</name>
    <dbReference type="NCBI Taxonomy" id="1793966"/>
    <lineage>
        <taxon>Bacteria</taxon>
        <taxon>Pseudomonadati</taxon>
        <taxon>Pseudomonadota</taxon>
        <taxon>Gammaproteobacteria</taxon>
        <taxon>Pseudomonadales</taxon>
        <taxon>Pseudomonadaceae</taxon>
        <taxon>Pseudomonas</taxon>
    </lineage>
</organism>
<dbReference type="SUPFAM" id="SSF52096">
    <property type="entry name" value="ClpP/crotonase"/>
    <property type="match status" value="1"/>
</dbReference>
<sequence>MLRIPTLVLFVLSSLGLSPALAQVEVLPVDHQRLGRVLVAKVSADIAPGDYETLLKGLRDHPGHYQQKLLLLDSIGGSVPEALRMGRLLRETGFVALVASNAVCQGSCVYLLAAGQSRTIRGAVGLHRPAYPGGDSSLGAEQARQQRYNPQHYLREMGVSAQLFRDMQAIAPHSPRLLSALELSRYGLH</sequence>
<gene>
    <name evidence="2" type="ORF">CW360_13905</name>
</gene>
<protein>
    <recommendedName>
        <fullName evidence="4">Periplasmic protein-like protein</fullName>
    </recommendedName>
</protein>
<dbReference type="Proteomes" id="UP000242861">
    <property type="component" value="Unassembled WGS sequence"/>
</dbReference>
<dbReference type="AlphaFoldDB" id="A0A2I0CMM2"/>
<proteinExistence type="predicted"/>
<dbReference type="EMBL" id="PIYS01000027">
    <property type="protein sequence ID" value="PKF70390.1"/>
    <property type="molecule type" value="Genomic_DNA"/>
</dbReference>
<evidence type="ECO:0000256" key="1">
    <source>
        <dbReference type="SAM" id="SignalP"/>
    </source>
</evidence>
<evidence type="ECO:0000313" key="2">
    <source>
        <dbReference type="EMBL" id="PKF70390.1"/>
    </source>
</evidence>
<comment type="caution">
    <text evidence="2">The sequence shown here is derived from an EMBL/GenBank/DDBJ whole genome shotgun (WGS) entry which is preliminary data.</text>
</comment>
<reference evidence="3" key="1">
    <citation type="submission" date="2017-12" db="EMBL/GenBank/DDBJ databases">
        <authorList>
            <person name="Yu X.-Y."/>
        </authorList>
    </citation>
    <scope>NUCLEOTIDE SEQUENCE [LARGE SCALE GENOMIC DNA]</scope>
    <source>
        <strain evidence="3">ZYSR67-Z</strain>
    </source>
</reference>
<keyword evidence="1" id="KW-0732">Signal</keyword>
<feature type="chain" id="PRO_5014133333" description="Periplasmic protein-like protein" evidence="1">
    <location>
        <begin position="23"/>
        <end position="189"/>
    </location>
</feature>